<dbReference type="AlphaFoldDB" id="A0A537IFC4"/>
<reference evidence="3 4" key="1">
    <citation type="journal article" date="2019" name="Nat. Microbiol.">
        <title>Mediterranean grassland soil C-N compound turnover is dependent on rainfall and depth, and is mediated by genomically divergent microorganisms.</title>
        <authorList>
            <person name="Diamond S."/>
            <person name="Andeer P.F."/>
            <person name="Li Z."/>
            <person name="Crits-Christoph A."/>
            <person name="Burstein D."/>
            <person name="Anantharaman K."/>
            <person name="Lane K.R."/>
            <person name="Thomas B.C."/>
            <person name="Pan C."/>
            <person name="Northen T.R."/>
            <person name="Banfield J.F."/>
        </authorList>
    </citation>
    <scope>NUCLEOTIDE SEQUENCE [LARGE SCALE GENOMIC DNA]</scope>
    <source>
        <strain evidence="3">NP_8</strain>
    </source>
</reference>
<keyword evidence="1" id="KW-0456">Lyase</keyword>
<organism evidence="3 4">
    <name type="scientific">Candidatus Segetimicrobium genomatis</name>
    <dbReference type="NCBI Taxonomy" id="2569760"/>
    <lineage>
        <taxon>Bacteria</taxon>
        <taxon>Bacillati</taxon>
        <taxon>Candidatus Sysuimicrobiota</taxon>
        <taxon>Candidatus Sysuimicrobiia</taxon>
        <taxon>Candidatus Sysuimicrobiales</taxon>
        <taxon>Candidatus Segetimicrobiaceae</taxon>
        <taxon>Candidatus Segetimicrobium</taxon>
    </lineage>
</organism>
<dbReference type="SUPFAM" id="SSF51556">
    <property type="entry name" value="Metallo-dependent hydrolases"/>
    <property type="match status" value="1"/>
</dbReference>
<dbReference type="Pfam" id="PF04909">
    <property type="entry name" value="Amidohydro_2"/>
    <property type="match status" value="1"/>
</dbReference>
<gene>
    <name evidence="3" type="ORF">E6H05_14305</name>
</gene>
<accession>A0A537IFC4</accession>
<dbReference type="Proteomes" id="UP000318834">
    <property type="component" value="Unassembled WGS sequence"/>
</dbReference>
<dbReference type="GO" id="GO:0016831">
    <property type="term" value="F:carboxy-lyase activity"/>
    <property type="evidence" value="ECO:0007669"/>
    <property type="project" value="InterPro"/>
</dbReference>
<evidence type="ECO:0000259" key="2">
    <source>
        <dbReference type="Pfam" id="PF04909"/>
    </source>
</evidence>
<evidence type="ECO:0000313" key="4">
    <source>
        <dbReference type="Proteomes" id="UP000318834"/>
    </source>
</evidence>
<name>A0A537IFC4_9BACT</name>
<dbReference type="EMBL" id="VBAP01000171">
    <property type="protein sequence ID" value="TMI69971.1"/>
    <property type="molecule type" value="Genomic_DNA"/>
</dbReference>
<dbReference type="GO" id="GO:0005737">
    <property type="term" value="C:cytoplasm"/>
    <property type="evidence" value="ECO:0007669"/>
    <property type="project" value="TreeGrafter"/>
</dbReference>
<evidence type="ECO:0000256" key="1">
    <source>
        <dbReference type="ARBA" id="ARBA00023239"/>
    </source>
</evidence>
<dbReference type="PANTHER" id="PTHR21240">
    <property type="entry name" value="2-AMINO-3-CARBOXYLMUCONATE-6-SEMIALDEHYDE DECARBOXYLASE"/>
    <property type="match status" value="1"/>
</dbReference>
<dbReference type="GO" id="GO:0016787">
    <property type="term" value="F:hydrolase activity"/>
    <property type="evidence" value="ECO:0007669"/>
    <property type="project" value="InterPro"/>
</dbReference>
<evidence type="ECO:0000313" key="3">
    <source>
        <dbReference type="EMBL" id="TMI69971.1"/>
    </source>
</evidence>
<proteinExistence type="predicted"/>
<dbReference type="InterPro" id="IPR032466">
    <property type="entry name" value="Metal_Hydrolase"/>
</dbReference>
<feature type="domain" description="Amidohydrolase-related" evidence="2">
    <location>
        <begin position="115"/>
        <end position="330"/>
    </location>
</feature>
<dbReference type="InterPro" id="IPR032465">
    <property type="entry name" value="ACMSD"/>
</dbReference>
<protein>
    <recommendedName>
        <fullName evidence="2">Amidohydrolase-related domain-containing protein</fullName>
    </recommendedName>
</protein>
<dbReference type="Gene3D" id="3.20.20.140">
    <property type="entry name" value="Metal-dependent hydrolases"/>
    <property type="match status" value="1"/>
</dbReference>
<sequence length="330" mass="36482">MTSSEGEHETVIDVHSHLLPPAVIDELKQHPRVFPGIEVTDLPGGAKAFRFQGLPDCPPMPASVLDVDRRVQWLDEEVIDVQLCAPWTDLFGYTLDPKEASAWSRFYNEQLVALATTRLVPVATVPLQAPSAAVHELELARSMGCVGVMIGTRTPAFDLDAEALDEFWEAAAALHMPVVVHPIFLEKNPRLDDYGLRNAVGRANETLIALSRLLLAGTILRHRGLTVLVAHGGAGLPSLLGRLHRNYEQATDELADPIAGFRRLYFDSVVIDPRVLRDLVALAGEDQVLMGSDYPFRWEPHPRKLIEDADPEHAWEAAVLGRNARRLFGL</sequence>
<dbReference type="InterPro" id="IPR006680">
    <property type="entry name" value="Amidohydro-rel"/>
</dbReference>
<dbReference type="PANTHER" id="PTHR21240:SF28">
    <property type="entry name" value="ISO-OROTATE DECARBOXYLASE (EUROFUNG)"/>
    <property type="match status" value="1"/>
</dbReference>
<comment type="caution">
    <text evidence="3">The sequence shown here is derived from an EMBL/GenBank/DDBJ whole genome shotgun (WGS) entry which is preliminary data.</text>
</comment>
<dbReference type="GO" id="GO:0019748">
    <property type="term" value="P:secondary metabolic process"/>
    <property type="evidence" value="ECO:0007669"/>
    <property type="project" value="TreeGrafter"/>
</dbReference>